<dbReference type="InterPro" id="IPR050435">
    <property type="entry name" value="MZM1/LYRM7"/>
</dbReference>
<evidence type="ECO:0000256" key="6">
    <source>
        <dbReference type="ARBA" id="ARBA00025809"/>
    </source>
</evidence>
<evidence type="ECO:0000256" key="1">
    <source>
        <dbReference type="ARBA" id="ARBA00004305"/>
    </source>
</evidence>
<sequence length="104" mass="11928">MRSQVLSLYKLLHRTSQKTFLGDAKALEAAQLRIRDEFNSNKDVSDPKALKKLLKTGQDVQLLLKTSVAQGIHKEDGRYSLRIHEHLLREDNAPFPCDKDKSNR</sequence>
<dbReference type="GO" id="GO:0005759">
    <property type="term" value="C:mitochondrial matrix"/>
    <property type="evidence" value="ECO:0000318"/>
    <property type="project" value="GO_Central"/>
</dbReference>
<dbReference type="CTD" id="90624"/>
<keyword evidence="11" id="KW-1185">Reference proteome</keyword>
<dbReference type="InParanoid" id="A0A7M7LLE4"/>
<dbReference type="OrthoDB" id="529194at2759"/>
<evidence type="ECO:0000256" key="8">
    <source>
        <dbReference type="ARBA" id="ARBA00031830"/>
    </source>
</evidence>
<dbReference type="GeneID" id="100891138"/>
<dbReference type="GO" id="GO:0034551">
    <property type="term" value="P:mitochondrial respiratory chain complex III assembly"/>
    <property type="evidence" value="ECO:0000318"/>
    <property type="project" value="GO_Central"/>
</dbReference>
<evidence type="ECO:0000313" key="10">
    <source>
        <dbReference type="EnsemblMetazoa" id="XP_003727058"/>
    </source>
</evidence>
<keyword evidence="4" id="KW-0143">Chaperone</keyword>
<feature type="domain" description="Complex 1 LYR protein" evidence="9">
    <location>
        <begin position="4"/>
        <end position="59"/>
    </location>
</feature>
<dbReference type="InterPro" id="IPR045298">
    <property type="entry name" value="Complex1_LYR_LYRM7"/>
</dbReference>
<protein>
    <recommendedName>
        <fullName evidence="7">Complex III assembly factor LYRM7</fullName>
    </recommendedName>
    <alternativeName>
        <fullName evidence="8">LYR motif-containing protein 7</fullName>
    </alternativeName>
</protein>
<dbReference type="PANTHER" id="PTHR46749">
    <property type="entry name" value="COMPLEX III ASSEMBLY FACTOR LYRM7"/>
    <property type="match status" value="1"/>
</dbReference>
<comment type="subunit">
    <text evidence="6">Interacts with UQCRFS1.</text>
</comment>
<comment type="subcellular location">
    <subcellularLocation>
        <location evidence="1">Mitochondrion matrix</location>
    </subcellularLocation>
</comment>
<dbReference type="Pfam" id="PF05347">
    <property type="entry name" value="Complex1_LYR"/>
    <property type="match status" value="1"/>
</dbReference>
<dbReference type="EnsemblMetazoa" id="XM_003727010">
    <property type="protein sequence ID" value="XP_003727058"/>
    <property type="gene ID" value="LOC100891138"/>
</dbReference>
<accession>A0A7M7LLE4</accession>
<evidence type="ECO:0000256" key="4">
    <source>
        <dbReference type="ARBA" id="ARBA00023186"/>
    </source>
</evidence>
<dbReference type="GO" id="GO:0044183">
    <property type="term" value="F:protein folding chaperone"/>
    <property type="evidence" value="ECO:0000318"/>
    <property type="project" value="GO_Central"/>
</dbReference>
<name>A0A7M7LLE4_STRPU</name>
<dbReference type="AlphaFoldDB" id="A0A7M7LLE4"/>
<evidence type="ECO:0000313" key="11">
    <source>
        <dbReference type="Proteomes" id="UP000007110"/>
    </source>
</evidence>
<evidence type="ECO:0000259" key="9">
    <source>
        <dbReference type="Pfam" id="PF05347"/>
    </source>
</evidence>
<comment type="function">
    <text evidence="5">Assembly factor required for Rieske Fe-S protein UQCRFS1 incorporation into the cytochrome b-c1 (CIII) complex. Functions as a chaperone, binding to this subunit within the mitochondrial matrix and stabilizing it prior to its translocation and insertion into the late CIII dimeric intermediate within the mitochondrial inner membrane.</text>
</comment>
<organism evidence="10 11">
    <name type="scientific">Strongylocentrotus purpuratus</name>
    <name type="common">Purple sea urchin</name>
    <dbReference type="NCBI Taxonomy" id="7668"/>
    <lineage>
        <taxon>Eukaryota</taxon>
        <taxon>Metazoa</taxon>
        <taxon>Echinodermata</taxon>
        <taxon>Eleutherozoa</taxon>
        <taxon>Echinozoa</taxon>
        <taxon>Echinoidea</taxon>
        <taxon>Euechinoidea</taxon>
        <taxon>Echinacea</taxon>
        <taxon>Camarodonta</taxon>
        <taxon>Echinidea</taxon>
        <taxon>Strongylocentrotidae</taxon>
        <taxon>Strongylocentrotus</taxon>
    </lineage>
</organism>
<dbReference type="InterPro" id="IPR008011">
    <property type="entry name" value="Complex1_LYR_dom"/>
</dbReference>
<dbReference type="OMA" id="TRQYVFH"/>
<keyword evidence="3" id="KW-0496">Mitochondrion</keyword>
<reference evidence="10" key="2">
    <citation type="submission" date="2021-01" db="UniProtKB">
        <authorList>
            <consortium name="EnsemblMetazoa"/>
        </authorList>
    </citation>
    <scope>IDENTIFICATION</scope>
</reference>
<evidence type="ECO:0000256" key="2">
    <source>
        <dbReference type="ARBA" id="ARBA00009508"/>
    </source>
</evidence>
<reference evidence="11" key="1">
    <citation type="submission" date="2015-02" db="EMBL/GenBank/DDBJ databases">
        <title>Genome sequencing for Strongylocentrotus purpuratus.</title>
        <authorList>
            <person name="Murali S."/>
            <person name="Liu Y."/>
            <person name="Vee V."/>
            <person name="English A."/>
            <person name="Wang M."/>
            <person name="Skinner E."/>
            <person name="Han Y."/>
            <person name="Muzny D.M."/>
            <person name="Worley K.C."/>
            <person name="Gibbs R.A."/>
        </authorList>
    </citation>
    <scope>NUCLEOTIDE SEQUENCE</scope>
</reference>
<dbReference type="PANTHER" id="PTHR46749:SF1">
    <property type="entry name" value="COMPLEX III ASSEMBLY FACTOR LYRM7"/>
    <property type="match status" value="1"/>
</dbReference>
<dbReference type="KEGG" id="spu:100891138"/>
<evidence type="ECO:0000256" key="7">
    <source>
        <dbReference type="ARBA" id="ARBA00026165"/>
    </source>
</evidence>
<dbReference type="RefSeq" id="XP_003727058.1">
    <property type="nucleotide sequence ID" value="XM_003727010.3"/>
</dbReference>
<evidence type="ECO:0000256" key="5">
    <source>
        <dbReference type="ARBA" id="ARBA00025430"/>
    </source>
</evidence>
<dbReference type="FunCoup" id="A0A7M7LLE4">
    <property type="interactions" value="213"/>
</dbReference>
<dbReference type="CDD" id="cd20267">
    <property type="entry name" value="Complex1_LYR_LYRM7"/>
    <property type="match status" value="1"/>
</dbReference>
<proteinExistence type="inferred from homology"/>
<dbReference type="Proteomes" id="UP000007110">
    <property type="component" value="Unassembled WGS sequence"/>
</dbReference>
<comment type="similarity">
    <text evidence="2">Belongs to the complex I LYR family.</text>
</comment>
<evidence type="ECO:0000256" key="3">
    <source>
        <dbReference type="ARBA" id="ARBA00023128"/>
    </source>
</evidence>